<dbReference type="Gene3D" id="3.30.40.10">
    <property type="entry name" value="Zinc/RING finger domain, C3HC4 (zinc finger)"/>
    <property type="match status" value="1"/>
</dbReference>
<evidence type="ECO:0000313" key="4">
    <source>
        <dbReference type="Proteomes" id="UP000677054"/>
    </source>
</evidence>
<dbReference type="Pfam" id="PF08941">
    <property type="entry name" value="USP8_interact"/>
    <property type="match status" value="1"/>
</dbReference>
<dbReference type="OrthoDB" id="1630758at2759"/>
<dbReference type="GO" id="GO:0016567">
    <property type="term" value="P:protein ubiquitination"/>
    <property type="evidence" value="ECO:0007669"/>
    <property type="project" value="UniProtKB-UniPathway"/>
</dbReference>
<sequence length="236" mass="26805">MIRCDFAEHGCSAVVGLDGITSHLESCEHNPKKPVTCEKGCGLVIPKDEIKEHNCAKNLRAICHTLQQQMSSMQAELTELKTENEQLRREMQLVRDFIRAVRGSNPTMMAIADQLEQSEVVRWSNSLQRARVTRWGGMISTPDTVLQAVIRRALAESGCPPLIINDLMENSHERRWPSGLSTLETRQMNRRFYDNYVCRRVPGRQAVVVMACENQHMNEDMLMEPGVVMIFAHGVE</sequence>
<organism evidence="3">
    <name type="scientific">Darwinula stevensoni</name>
    <dbReference type="NCBI Taxonomy" id="69355"/>
    <lineage>
        <taxon>Eukaryota</taxon>
        <taxon>Metazoa</taxon>
        <taxon>Ecdysozoa</taxon>
        <taxon>Arthropoda</taxon>
        <taxon>Crustacea</taxon>
        <taxon>Oligostraca</taxon>
        <taxon>Ostracoda</taxon>
        <taxon>Podocopa</taxon>
        <taxon>Podocopida</taxon>
        <taxon>Darwinulocopina</taxon>
        <taxon>Darwinuloidea</taxon>
        <taxon>Darwinulidae</taxon>
        <taxon>Darwinula</taxon>
    </lineage>
</organism>
<accession>A0A7R8X9D9</accession>
<gene>
    <name evidence="3" type="ORF">DSTB1V02_LOCUS2922</name>
</gene>
<dbReference type="GO" id="GO:0061630">
    <property type="term" value="F:ubiquitin protein ligase activity"/>
    <property type="evidence" value="ECO:0007669"/>
    <property type="project" value="InterPro"/>
</dbReference>
<evidence type="ECO:0000313" key="3">
    <source>
        <dbReference type="EMBL" id="CAD7242984.1"/>
    </source>
</evidence>
<evidence type="ECO:0000259" key="2">
    <source>
        <dbReference type="Pfam" id="PF08941"/>
    </source>
</evidence>
<dbReference type="SUPFAM" id="SSF49599">
    <property type="entry name" value="TRAF domain-like"/>
    <property type="match status" value="1"/>
</dbReference>
<dbReference type="AlphaFoldDB" id="A0A7R8X9D9"/>
<feature type="domain" description="E3 ubiquitin-protein ligase NRDP1" evidence="2">
    <location>
        <begin position="58"/>
        <end position="236"/>
    </location>
</feature>
<feature type="coiled-coil region" evidence="1">
    <location>
        <begin position="56"/>
        <end position="97"/>
    </location>
</feature>
<name>A0A7R8X9D9_9CRUS</name>
<dbReference type="EMBL" id="CAJPEV010000346">
    <property type="protein sequence ID" value="CAG0884283.1"/>
    <property type="molecule type" value="Genomic_DNA"/>
</dbReference>
<reference evidence="3" key="1">
    <citation type="submission" date="2020-11" db="EMBL/GenBank/DDBJ databases">
        <authorList>
            <person name="Tran Van P."/>
        </authorList>
    </citation>
    <scope>NUCLEOTIDE SEQUENCE</scope>
</reference>
<keyword evidence="4" id="KW-1185">Reference proteome</keyword>
<proteinExistence type="predicted"/>
<protein>
    <recommendedName>
        <fullName evidence="2">E3 ubiquitin-protein ligase NRDP1 domain-containing protein</fullName>
    </recommendedName>
</protein>
<dbReference type="InterPro" id="IPR015036">
    <property type="entry name" value="NRDP1"/>
</dbReference>
<evidence type="ECO:0000256" key="1">
    <source>
        <dbReference type="SAM" id="Coils"/>
    </source>
</evidence>
<dbReference type="InterPro" id="IPR037255">
    <property type="entry name" value="NRDP1_C"/>
</dbReference>
<dbReference type="SUPFAM" id="SSF160088">
    <property type="entry name" value="NRDP1 C-terminal domain-like"/>
    <property type="match status" value="1"/>
</dbReference>
<dbReference type="InterPro" id="IPR013083">
    <property type="entry name" value="Znf_RING/FYVE/PHD"/>
</dbReference>
<dbReference type="EMBL" id="LR899863">
    <property type="protein sequence ID" value="CAD7242984.1"/>
    <property type="molecule type" value="Genomic_DNA"/>
</dbReference>
<dbReference type="UniPathway" id="UPA00143"/>
<dbReference type="Proteomes" id="UP000677054">
    <property type="component" value="Unassembled WGS sequence"/>
</dbReference>
<keyword evidence="1" id="KW-0175">Coiled coil</keyword>